<dbReference type="EMBL" id="CP000804">
    <property type="protein sequence ID" value="ABU60084.1"/>
    <property type="molecule type" value="Genomic_DNA"/>
</dbReference>
<sequence length="136" mass="15752">MERYEQGLISPGQIDSLLKLRLVLLFAEYPWLRMSSATAQQRLRESPWAIAEALDELAHAGLLSKTEYGGQPMYRLTATPEHRLRLERLARSFDDPQRRDELYDLVRTASEERRYREIVMPHTGALTASEFDAFVV</sequence>
<dbReference type="RefSeq" id="WP_012122505.1">
    <property type="nucleotide sequence ID" value="NC_009767.1"/>
</dbReference>
<proteinExistence type="predicted"/>
<dbReference type="AlphaFoldDB" id="A7NR88"/>
<evidence type="ECO:0000313" key="2">
    <source>
        <dbReference type="Proteomes" id="UP000000263"/>
    </source>
</evidence>
<dbReference type="KEGG" id="rca:Rcas_4051"/>
<dbReference type="OrthoDB" id="9836700at2"/>
<keyword evidence="2" id="KW-1185">Reference proteome</keyword>
<gene>
    <name evidence="1" type="ordered locus">Rcas_4051</name>
</gene>
<reference evidence="1 2" key="1">
    <citation type="submission" date="2007-08" db="EMBL/GenBank/DDBJ databases">
        <title>Complete sequence of Roseiflexus castenholzii DSM 13941.</title>
        <authorList>
            <consortium name="US DOE Joint Genome Institute"/>
            <person name="Copeland A."/>
            <person name="Lucas S."/>
            <person name="Lapidus A."/>
            <person name="Barry K."/>
            <person name="Glavina del Rio T."/>
            <person name="Dalin E."/>
            <person name="Tice H."/>
            <person name="Pitluck S."/>
            <person name="Thompson L.S."/>
            <person name="Brettin T."/>
            <person name="Bruce D."/>
            <person name="Detter J.C."/>
            <person name="Han C."/>
            <person name="Tapia R."/>
            <person name="Schmutz J."/>
            <person name="Larimer F."/>
            <person name="Land M."/>
            <person name="Hauser L."/>
            <person name="Kyrpides N."/>
            <person name="Mikhailova N."/>
            <person name="Bryant D.A."/>
            <person name="Hanada S."/>
            <person name="Tsukatani Y."/>
            <person name="Richardson P."/>
        </authorList>
    </citation>
    <scope>NUCLEOTIDE SEQUENCE [LARGE SCALE GENOMIC DNA]</scope>
    <source>
        <strain evidence="2">DSM 13941 / HLO8</strain>
    </source>
</reference>
<organism evidence="1 2">
    <name type="scientific">Roseiflexus castenholzii (strain DSM 13941 / HLO8)</name>
    <dbReference type="NCBI Taxonomy" id="383372"/>
    <lineage>
        <taxon>Bacteria</taxon>
        <taxon>Bacillati</taxon>
        <taxon>Chloroflexota</taxon>
        <taxon>Chloroflexia</taxon>
        <taxon>Chloroflexales</taxon>
        <taxon>Roseiflexineae</taxon>
        <taxon>Roseiflexaceae</taxon>
        <taxon>Roseiflexus</taxon>
    </lineage>
</organism>
<evidence type="ECO:0000313" key="1">
    <source>
        <dbReference type="EMBL" id="ABU60084.1"/>
    </source>
</evidence>
<accession>A7NR88</accession>
<protein>
    <submittedName>
        <fullName evidence="1">Uncharacterized protein</fullName>
    </submittedName>
</protein>
<name>A7NR88_ROSCS</name>
<dbReference type="HOGENOM" id="CLU_1873892_0_0_0"/>
<dbReference type="Proteomes" id="UP000000263">
    <property type="component" value="Chromosome"/>
</dbReference>